<evidence type="ECO:0000313" key="12">
    <source>
        <dbReference type="Proteomes" id="UP000321933"/>
    </source>
</evidence>
<evidence type="ECO:0000256" key="8">
    <source>
        <dbReference type="ARBA" id="ARBA00022927"/>
    </source>
</evidence>
<dbReference type="InterPro" id="IPR022792">
    <property type="entry name" value="T2SS_protein-GspN"/>
</dbReference>
<accession>A0A5C9A2A8</accession>
<evidence type="ECO:0000256" key="9">
    <source>
        <dbReference type="ARBA" id="ARBA00023136"/>
    </source>
</evidence>
<name>A0A5C9A2A8_9GAMM</name>
<keyword evidence="7" id="KW-0812">Transmembrane</keyword>
<dbReference type="AlphaFoldDB" id="A0A5C9A2A8"/>
<keyword evidence="9" id="KW-0472">Membrane</keyword>
<keyword evidence="4" id="KW-0813">Transport</keyword>
<proteinExistence type="inferred from homology"/>
<comment type="similarity">
    <text evidence="2">Belongs to the GSP N family.</text>
</comment>
<dbReference type="GO" id="GO:0015627">
    <property type="term" value="C:type II protein secretion system complex"/>
    <property type="evidence" value="ECO:0007669"/>
    <property type="project" value="InterPro"/>
</dbReference>
<evidence type="ECO:0000256" key="7">
    <source>
        <dbReference type="ARBA" id="ARBA00022692"/>
    </source>
</evidence>
<dbReference type="GO" id="GO:0015628">
    <property type="term" value="P:protein secretion by the type II secretion system"/>
    <property type="evidence" value="ECO:0007669"/>
    <property type="project" value="InterPro"/>
</dbReference>
<comment type="subcellular location">
    <subcellularLocation>
        <location evidence="1">Cell inner membrane</location>
    </subcellularLocation>
</comment>
<organism evidence="11 12">
    <name type="scientific">Parahaliea aestuarii</name>
    <dbReference type="NCBI Taxonomy" id="1852021"/>
    <lineage>
        <taxon>Bacteria</taxon>
        <taxon>Pseudomonadati</taxon>
        <taxon>Pseudomonadota</taxon>
        <taxon>Gammaproteobacteria</taxon>
        <taxon>Cellvibrionales</taxon>
        <taxon>Halieaceae</taxon>
        <taxon>Parahaliea</taxon>
    </lineage>
</organism>
<comment type="caution">
    <text evidence="11">The sequence shown here is derived from an EMBL/GenBank/DDBJ whole genome shotgun (WGS) entry which is preliminary data.</text>
</comment>
<dbReference type="OrthoDB" id="6118198at2"/>
<keyword evidence="5" id="KW-1003">Cell membrane</keyword>
<keyword evidence="12" id="KW-1185">Reference proteome</keyword>
<evidence type="ECO:0000256" key="2">
    <source>
        <dbReference type="ARBA" id="ARBA00007208"/>
    </source>
</evidence>
<evidence type="ECO:0000313" key="11">
    <source>
        <dbReference type="EMBL" id="TXS94995.1"/>
    </source>
</evidence>
<evidence type="ECO:0000256" key="10">
    <source>
        <dbReference type="ARBA" id="ARBA00030772"/>
    </source>
</evidence>
<evidence type="ECO:0000256" key="3">
    <source>
        <dbReference type="ARBA" id="ARBA00021563"/>
    </source>
</evidence>
<protein>
    <recommendedName>
        <fullName evidence="3">Type II secretion system protein N</fullName>
    </recommendedName>
    <alternativeName>
        <fullName evidence="10">General secretion pathway protein N</fullName>
    </alternativeName>
</protein>
<evidence type="ECO:0000256" key="6">
    <source>
        <dbReference type="ARBA" id="ARBA00022519"/>
    </source>
</evidence>
<dbReference type="RefSeq" id="WP_148062835.1">
    <property type="nucleotide sequence ID" value="NZ_VRYZ01000001.1"/>
</dbReference>
<gene>
    <name evidence="11" type="ORF">FVW59_03595</name>
</gene>
<keyword evidence="6" id="KW-0997">Cell inner membrane</keyword>
<sequence length="249" mass="26170">MARFAALAALLLLLLVFLIVGAPARLLPAVLPAGQVQLDGLSGTLWRGSASRCLLQTAAGPLQLGRVEWQLRPLSLLTLAPALDFDSQWGGQHASGRVKIHGVNDIGLSQLSARADASLLRQLAPLAVDGGFSLQADYLRIRDARPAGARGRLVWEHGAWTAPQGRIALGSYALDFNQPDADTALAAEVITLAGPVQAVGDASLAGQDYRVDIRIRAEQGALDPALQQGLSLMARPDGNGYHLTLTGAL</sequence>
<evidence type="ECO:0000256" key="5">
    <source>
        <dbReference type="ARBA" id="ARBA00022475"/>
    </source>
</evidence>
<evidence type="ECO:0000256" key="1">
    <source>
        <dbReference type="ARBA" id="ARBA00004533"/>
    </source>
</evidence>
<evidence type="ECO:0000256" key="4">
    <source>
        <dbReference type="ARBA" id="ARBA00022448"/>
    </source>
</evidence>
<dbReference type="Pfam" id="PF01203">
    <property type="entry name" value="T2SSN"/>
    <property type="match status" value="1"/>
</dbReference>
<reference evidence="11 12" key="1">
    <citation type="submission" date="2019-08" db="EMBL/GenBank/DDBJ databases">
        <title>Parahaliea maris sp. nov., isolated from the surface seawater.</title>
        <authorList>
            <person name="Liu Y."/>
        </authorList>
    </citation>
    <scope>NUCLEOTIDE SEQUENCE [LARGE SCALE GENOMIC DNA]</scope>
    <source>
        <strain evidence="11 12">S2-26</strain>
    </source>
</reference>
<keyword evidence="8" id="KW-0653">Protein transport</keyword>
<dbReference type="GO" id="GO:0005886">
    <property type="term" value="C:plasma membrane"/>
    <property type="evidence" value="ECO:0007669"/>
    <property type="project" value="UniProtKB-SubCell"/>
</dbReference>
<dbReference type="Proteomes" id="UP000321933">
    <property type="component" value="Unassembled WGS sequence"/>
</dbReference>
<dbReference type="EMBL" id="VRYZ01000001">
    <property type="protein sequence ID" value="TXS94995.1"/>
    <property type="molecule type" value="Genomic_DNA"/>
</dbReference>